<dbReference type="Pfam" id="PF14305">
    <property type="entry name" value="ATPgrasp_TupA"/>
    <property type="match status" value="1"/>
</dbReference>
<accession>A0A9D2G5T6</accession>
<gene>
    <name evidence="1" type="ORF">H9964_04195</name>
</gene>
<comment type="caution">
    <text evidence="1">The sequence shown here is derived from an EMBL/GenBank/DDBJ whole genome shotgun (WGS) entry which is preliminary data.</text>
</comment>
<dbReference type="AlphaFoldDB" id="A0A9D2G5T6"/>
<dbReference type="InterPro" id="IPR029465">
    <property type="entry name" value="ATPgrasp_TupA"/>
</dbReference>
<proteinExistence type="predicted"/>
<sequence>MIIEKFLSTKDGSLPPDYKLYCFNGKCKAILYIADRDKREHKAAFFDPSWNYLGLPYKEGKPAQYEQFNPLPVAPGSLTTMVTVAEGLSQEFPFVRVDFL</sequence>
<name>A0A9D2G5T6_9FIRM</name>
<dbReference type="EMBL" id="DXBB01000059">
    <property type="protein sequence ID" value="HIZ72762.1"/>
    <property type="molecule type" value="Genomic_DNA"/>
</dbReference>
<organism evidence="1 2">
    <name type="scientific">Candidatus Gallimonas intestinavium</name>
    <dbReference type="NCBI Taxonomy" id="2838603"/>
    <lineage>
        <taxon>Bacteria</taxon>
        <taxon>Bacillati</taxon>
        <taxon>Bacillota</taxon>
        <taxon>Clostridia</taxon>
        <taxon>Candidatus Gallimonas</taxon>
    </lineage>
</organism>
<reference evidence="1" key="2">
    <citation type="submission" date="2021-04" db="EMBL/GenBank/DDBJ databases">
        <authorList>
            <person name="Gilroy R."/>
        </authorList>
    </citation>
    <scope>NUCLEOTIDE SEQUENCE</scope>
    <source>
        <strain evidence="1">ChiW7-2402</strain>
    </source>
</reference>
<reference evidence="1" key="1">
    <citation type="journal article" date="2021" name="PeerJ">
        <title>Extensive microbial diversity within the chicken gut microbiome revealed by metagenomics and culture.</title>
        <authorList>
            <person name="Gilroy R."/>
            <person name="Ravi A."/>
            <person name="Getino M."/>
            <person name="Pursley I."/>
            <person name="Horton D.L."/>
            <person name="Alikhan N.F."/>
            <person name="Baker D."/>
            <person name="Gharbi K."/>
            <person name="Hall N."/>
            <person name="Watson M."/>
            <person name="Adriaenssens E.M."/>
            <person name="Foster-Nyarko E."/>
            <person name="Jarju S."/>
            <person name="Secka A."/>
            <person name="Antonio M."/>
            <person name="Oren A."/>
            <person name="Chaudhuri R.R."/>
            <person name="La Ragione R."/>
            <person name="Hildebrand F."/>
            <person name="Pallen M.J."/>
        </authorList>
    </citation>
    <scope>NUCLEOTIDE SEQUENCE</scope>
    <source>
        <strain evidence="1">ChiW7-2402</strain>
    </source>
</reference>
<protein>
    <submittedName>
        <fullName evidence="1">Uncharacterized protein</fullName>
    </submittedName>
</protein>
<evidence type="ECO:0000313" key="1">
    <source>
        <dbReference type="EMBL" id="HIZ72762.1"/>
    </source>
</evidence>
<evidence type="ECO:0000313" key="2">
    <source>
        <dbReference type="Proteomes" id="UP000824102"/>
    </source>
</evidence>
<dbReference type="Proteomes" id="UP000824102">
    <property type="component" value="Unassembled WGS sequence"/>
</dbReference>